<dbReference type="GO" id="GO:0003723">
    <property type="term" value="F:RNA binding"/>
    <property type="evidence" value="ECO:0007669"/>
    <property type="project" value="UniProtKB-UniRule"/>
</dbReference>
<evidence type="ECO:0000256" key="2">
    <source>
        <dbReference type="ARBA" id="ARBA00022490"/>
    </source>
</evidence>
<dbReference type="InterPro" id="IPR003029">
    <property type="entry name" value="S1_domain"/>
</dbReference>
<dbReference type="GO" id="GO:0006353">
    <property type="term" value="P:DNA-templated transcription termination"/>
    <property type="evidence" value="ECO:0007669"/>
    <property type="project" value="UniProtKB-UniRule"/>
</dbReference>
<dbReference type="GO" id="GO:0031564">
    <property type="term" value="P:transcription antitermination"/>
    <property type="evidence" value="ECO:0007669"/>
    <property type="project" value="UniProtKB-UniRule"/>
</dbReference>
<dbReference type="PANTHER" id="PTHR22648">
    <property type="entry name" value="TRANSCRIPTION TERMINATION FACTOR NUSA"/>
    <property type="match status" value="1"/>
</dbReference>
<dbReference type="InterPro" id="IPR030842">
    <property type="entry name" value="TF_NusA_bacterial"/>
</dbReference>
<dbReference type="Pfam" id="PF26594">
    <property type="entry name" value="KH_NusA_2nd"/>
    <property type="match status" value="1"/>
</dbReference>
<comment type="function">
    <text evidence="7">Participates in both transcription termination and antitermination.</text>
</comment>
<dbReference type="Pfam" id="PF08529">
    <property type="entry name" value="NusA_N"/>
    <property type="match status" value="1"/>
</dbReference>
<dbReference type="NCBIfam" id="TIGR01953">
    <property type="entry name" value="NusA"/>
    <property type="match status" value="1"/>
</dbReference>
<reference evidence="9 10" key="2">
    <citation type="submission" date="2019-09" db="EMBL/GenBank/DDBJ databases">
        <title>Complete Genome Sequence and Methylome Analysis of free living Spirochaetas.</title>
        <authorList>
            <person name="Leshcheva N."/>
            <person name="Mikheeva N."/>
        </authorList>
    </citation>
    <scope>NUCLEOTIDE SEQUENCE [LARGE SCALE GENOMIC DNA]</scope>
    <source>
        <strain evidence="9 10">P</strain>
    </source>
</reference>
<dbReference type="Gene3D" id="3.30.1480.10">
    <property type="entry name" value="NusA, N-terminal domain"/>
    <property type="match status" value="1"/>
</dbReference>
<dbReference type="InterPro" id="IPR058582">
    <property type="entry name" value="KH_NusA_2nd"/>
</dbReference>
<dbReference type="HAMAP" id="MF_00945_B">
    <property type="entry name" value="NusA_B"/>
    <property type="match status" value="1"/>
</dbReference>
<keyword evidence="5 7" id="KW-0805">Transcription regulation</keyword>
<dbReference type="InterPro" id="IPR059113">
    <property type="entry name" value="Znf_ribbon"/>
</dbReference>
<dbReference type="InterPro" id="IPR009019">
    <property type="entry name" value="KH_sf_prok-type"/>
</dbReference>
<organism evidence="9 10">
    <name type="scientific">Thiospirochaeta perfilievii</name>
    <dbReference type="NCBI Taxonomy" id="252967"/>
    <lineage>
        <taxon>Bacteria</taxon>
        <taxon>Pseudomonadati</taxon>
        <taxon>Spirochaetota</taxon>
        <taxon>Spirochaetia</taxon>
        <taxon>Spirochaetales</taxon>
        <taxon>Spirochaetaceae</taxon>
        <taxon>Thiospirochaeta</taxon>
    </lineage>
</organism>
<dbReference type="RefSeq" id="WP_149569515.1">
    <property type="nucleotide sequence ID" value="NZ_CP035807.1"/>
</dbReference>
<evidence type="ECO:0000256" key="1">
    <source>
        <dbReference type="ARBA" id="ARBA00022472"/>
    </source>
</evidence>
<dbReference type="FunFam" id="3.30.300.20:FF:000002">
    <property type="entry name" value="Transcription termination/antitermination protein NusA"/>
    <property type="match status" value="1"/>
</dbReference>
<comment type="subcellular location">
    <subcellularLocation>
        <location evidence="7">Cytoplasm</location>
    </subcellularLocation>
</comment>
<dbReference type="OrthoDB" id="9807233at2"/>
<keyword evidence="4 7" id="KW-0694">RNA-binding</keyword>
<dbReference type="SUPFAM" id="SSF50249">
    <property type="entry name" value="Nucleic acid-binding proteins"/>
    <property type="match status" value="1"/>
</dbReference>
<proteinExistence type="inferred from homology"/>
<keyword evidence="2 7" id="KW-0963">Cytoplasm</keyword>
<keyword evidence="10" id="KW-1185">Reference proteome</keyword>
<gene>
    <name evidence="7 9" type="primary">nusA</name>
    <name evidence="9" type="ORF">EW093_16865</name>
</gene>
<dbReference type="Proteomes" id="UP000323824">
    <property type="component" value="Chromosome"/>
</dbReference>
<dbReference type="GO" id="GO:0003700">
    <property type="term" value="F:DNA-binding transcription factor activity"/>
    <property type="evidence" value="ECO:0007669"/>
    <property type="project" value="InterPro"/>
</dbReference>
<dbReference type="SMART" id="SM00316">
    <property type="entry name" value="S1"/>
    <property type="match status" value="1"/>
</dbReference>
<dbReference type="CDD" id="cd02134">
    <property type="entry name" value="KH-II_NusA_rpt1"/>
    <property type="match status" value="1"/>
</dbReference>
<dbReference type="FunFam" id="3.30.300.20:FF:000005">
    <property type="entry name" value="Transcription termination/antitermination protein NusA"/>
    <property type="match status" value="1"/>
</dbReference>
<evidence type="ECO:0000313" key="10">
    <source>
        <dbReference type="Proteomes" id="UP000323824"/>
    </source>
</evidence>
<evidence type="ECO:0000256" key="7">
    <source>
        <dbReference type="HAMAP-Rule" id="MF_00945"/>
    </source>
</evidence>
<dbReference type="Gene3D" id="3.30.300.20">
    <property type="match status" value="2"/>
</dbReference>
<dbReference type="Pfam" id="PF14520">
    <property type="entry name" value="HHH_5"/>
    <property type="match status" value="1"/>
</dbReference>
<reference evidence="9 10" key="1">
    <citation type="submission" date="2019-02" db="EMBL/GenBank/DDBJ databases">
        <authorList>
            <person name="Fomenkov A."/>
            <person name="Dubinina G."/>
            <person name="Grabovich M."/>
            <person name="Vincze T."/>
            <person name="Roberts R.J."/>
        </authorList>
    </citation>
    <scope>NUCLEOTIDE SEQUENCE [LARGE SCALE GENOMIC DNA]</scope>
    <source>
        <strain evidence="9 10">P</strain>
    </source>
</reference>
<dbReference type="PANTHER" id="PTHR22648:SF0">
    <property type="entry name" value="TRANSCRIPTION TERMINATION_ANTITERMINATION PROTEIN NUSA"/>
    <property type="match status" value="1"/>
</dbReference>
<keyword evidence="6 7" id="KW-0804">Transcription</keyword>
<accession>A0A5C1QGT2</accession>
<comment type="similarity">
    <text evidence="7">Belongs to the NusA family.</text>
</comment>
<dbReference type="InterPro" id="IPR010213">
    <property type="entry name" value="TF_NusA"/>
</dbReference>
<dbReference type="AlphaFoldDB" id="A0A5C1QGT2"/>
<comment type="subunit">
    <text evidence="7">Monomer. Binds directly to the core enzyme of the DNA-dependent RNA polymerase and to nascent RNA.</text>
</comment>
<evidence type="ECO:0000259" key="8">
    <source>
        <dbReference type="PROSITE" id="PS50126"/>
    </source>
</evidence>
<dbReference type="InterPro" id="IPR025249">
    <property type="entry name" value="TF_NusA_KH_1st"/>
</dbReference>
<dbReference type="Gene3D" id="2.40.50.140">
    <property type="entry name" value="Nucleic acid-binding proteins"/>
    <property type="match status" value="1"/>
</dbReference>
<dbReference type="SUPFAM" id="SSF54814">
    <property type="entry name" value="Prokaryotic type KH domain (KH-domain type II)"/>
    <property type="match status" value="2"/>
</dbReference>
<dbReference type="InterPro" id="IPR013735">
    <property type="entry name" value="TF_NusA_N"/>
</dbReference>
<keyword evidence="3 7" id="KW-0889">Transcription antitermination</keyword>
<dbReference type="SUPFAM" id="SSF69705">
    <property type="entry name" value="Transcription factor NusA, N-terminal domain"/>
    <property type="match status" value="1"/>
</dbReference>
<feature type="domain" description="S1 motif" evidence="8">
    <location>
        <begin position="135"/>
        <end position="199"/>
    </location>
</feature>
<dbReference type="PROSITE" id="PS50126">
    <property type="entry name" value="S1"/>
    <property type="match status" value="1"/>
</dbReference>
<dbReference type="CDD" id="cd04455">
    <property type="entry name" value="S1_NusA"/>
    <property type="match status" value="1"/>
</dbReference>
<evidence type="ECO:0000256" key="3">
    <source>
        <dbReference type="ARBA" id="ARBA00022814"/>
    </source>
</evidence>
<evidence type="ECO:0000313" key="9">
    <source>
        <dbReference type="EMBL" id="QEN06289.1"/>
    </source>
</evidence>
<protein>
    <recommendedName>
        <fullName evidence="7">Transcription termination/antitermination protein NusA</fullName>
    </recommendedName>
</protein>
<dbReference type="InterPro" id="IPR012340">
    <property type="entry name" value="NA-bd_OB-fold"/>
</dbReference>
<dbReference type="Pfam" id="PF13184">
    <property type="entry name" value="KH_NusA_1st"/>
    <property type="match status" value="1"/>
</dbReference>
<evidence type="ECO:0000256" key="4">
    <source>
        <dbReference type="ARBA" id="ARBA00022884"/>
    </source>
</evidence>
<dbReference type="Pfam" id="PF00575">
    <property type="entry name" value="S1"/>
    <property type="match status" value="1"/>
</dbReference>
<keyword evidence="1 7" id="KW-0806">Transcription termination</keyword>
<evidence type="ECO:0000256" key="5">
    <source>
        <dbReference type="ARBA" id="ARBA00023015"/>
    </source>
</evidence>
<dbReference type="KEGG" id="sper:EW093_16865"/>
<dbReference type="Pfam" id="PF13248">
    <property type="entry name" value="Zn_ribbon_3"/>
    <property type="match status" value="1"/>
</dbReference>
<dbReference type="Gene3D" id="1.10.150.20">
    <property type="entry name" value="5' to 3' exonuclease, C-terminal subdomain"/>
    <property type="match status" value="1"/>
</dbReference>
<dbReference type="CDD" id="cd22529">
    <property type="entry name" value="KH-II_NusA_rpt2"/>
    <property type="match status" value="1"/>
</dbReference>
<dbReference type="GO" id="GO:0005829">
    <property type="term" value="C:cytosol"/>
    <property type="evidence" value="ECO:0007669"/>
    <property type="project" value="TreeGrafter"/>
</dbReference>
<sequence length="483" mass="54567">MVSDFAEAIKQLQQEKGISEELVLKTIENFLLAAYKRKYGHCDNAVVKFNEDRTDVEVYAQKMVSEKVLFPMEEISLEDALTYNSESEIGDDLLIPVDKSNFDRVAVQSAKQKAKQDLRDIQKDSLYSEFKDKVGEMIIGYYQREKNGNIFVDLGRSEGILPKRFQSPREVYRPGDRIKALVHEVNRERGGLQIVLTRTHSEFVQNIFELEVPEIYDGTVKVHKIVREPGYRTKFAVSSLRDDVDPVGACVGLKGIRIQAIVKELEGEKIDIVKYESNAATYIKNALSPARVSNVYIIDRDKKSALAVVEEDQLSLAIGKQGLNVRLANRLVDWNIDVKTPEQVEDMDISFEANDAVNALFGDDNDEIVLISELPGITPKLVEILHNNDIELIETLVAANHAELLKLPGLSEEDTEILEGILRDNVEIVDEEYEEDEEIQEEAFEDEFECPECGEPITLDMEACPKCGVGLSFEVEDEEDGDE</sequence>
<dbReference type="InterPro" id="IPR036555">
    <property type="entry name" value="NusA_N_sf"/>
</dbReference>
<dbReference type="InterPro" id="IPR015946">
    <property type="entry name" value="KH_dom-like_a/b"/>
</dbReference>
<evidence type="ECO:0000256" key="6">
    <source>
        <dbReference type="ARBA" id="ARBA00023163"/>
    </source>
</evidence>
<name>A0A5C1QGT2_9SPIO</name>
<dbReference type="EMBL" id="CP035807">
    <property type="protein sequence ID" value="QEN06289.1"/>
    <property type="molecule type" value="Genomic_DNA"/>
</dbReference>